<evidence type="ECO:0000256" key="1">
    <source>
        <dbReference type="SAM" id="MobiDB-lite"/>
    </source>
</evidence>
<feature type="compositionally biased region" description="Basic and acidic residues" evidence="1">
    <location>
        <begin position="203"/>
        <end position="212"/>
    </location>
</feature>
<evidence type="ECO:0008006" key="4">
    <source>
        <dbReference type="Google" id="ProtNLM"/>
    </source>
</evidence>
<sequence length="787" mass="85947">MASEDFHLPELTQSSFAGQPYQLYRTQTDPPFYFPSYDAEYHPSQSASLASLRPVRVSAIERAGIKMTAQATITFSRPGVKPPVYVVSSLNVPPWAAVEMDVSPYKTDSGDLMFTRHFENVPEGEFQYKVRIGEAQWAIDHCVRTIIDESGISNNIGVAVCDPQPDPARVSPDATAKEKRYGTNPTPGQATVPPTFGQGAEEQQGREGRIDSSTDETQLPAAPQIVVQEEPHLEPGTEEERAAPLFPHESLSSGPGILTPSDDSDSGGRPTFHHQNAADQSILAPRLTPSNASLFSHDAGGLRASNASVFSSETGFFGPMDDVDELSHGPLLSHERGLNRNELDDGPLFPHETDMSRQYHSQQQWRARNLSEANIDLFTAPQDGGLDTRPSELDRPPSLSHEILRPDVYVPGAPVTRRQRTTIKDEAPLMAHERPPLSYMTEAPVTRHARTPTNNEAPLPNEQSASAPSERTSSIASFGTFLRRTTAAEPIFGQRGGFAWDRNSGRSSLPHSLPPSDEEDDNLRDPSLEVFPTSREQILHRVATISTHLPEDESSGSPYNAQSPDPSVLSQACSSVELAPISSHLSLRAIAEDTVLEDEEDGNDSNLPSPALMIPTKSATADQVEPREDETSGDELATPMPREEWLESASVGAEQEPTVHCAQSSDPERIRKRNGASDGTKRFGRVFNTVATPTTVLNPPTPPMAPERALVNPNGRRTYPRPLTRESMRISPAPPRFPVGGPSDSPPPNPDDFRTPTPTQLAEPENEGFFTQLLHAMFCCSGMRSTR</sequence>
<feature type="region of interest" description="Disordered" evidence="1">
    <location>
        <begin position="549"/>
        <end position="568"/>
    </location>
</feature>
<feature type="compositionally biased region" description="Polar residues" evidence="1">
    <location>
        <begin position="451"/>
        <end position="473"/>
    </location>
</feature>
<feature type="compositionally biased region" description="Low complexity" evidence="1">
    <location>
        <begin position="688"/>
        <end position="698"/>
    </location>
</feature>
<protein>
    <recommendedName>
        <fullName evidence="4">AMP-activated protein kinase glycogen-binding domain-containing protein</fullName>
    </recommendedName>
</protein>
<gene>
    <name evidence="2" type="ORF">BU26DRAFT_338398</name>
</gene>
<feature type="region of interest" description="Disordered" evidence="1">
    <location>
        <begin position="379"/>
        <end position="399"/>
    </location>
</feature>
<feature type="region of interest" description="Disordered" evidence="1">
    <location>
        <begin position="449"/>
        <end position="473"/>
    </location>
</feature>
<dbReference type="GeneID" id="54575611"/>
<evidence type="ECO:0000313" key="2">
    <source>
        <dbReference type="EMBL" id="KAF2248580.1"/>
    </source>
</evidence>
<feature type="region of interest" description="Disordered" evidence="1">
    <location>
        <begin position="596"/>
        <end position="767"/>
    </location>
</feature>
<dbReference type="EMBL" id="ML987196">
    <property type="protein sequence ID" value="KAF2248580.1"/>
    <property type="molecule type" value="Genomic_DNA"/>
</dbReference>
<feature type="compositionally biased region" description="Basic and acidic residues" evidence="1">
    <location>
        <begin position="229"/>
        <end position="242"/>
    </location>
</feature>
<feature type="region of interest" description="Disordered" evidence="1">
    <location>
        <begin position="158"/>
        <end position="283"/>
    </location>
</feature>
<dbReference type="Proteomes" id="UP000800094">
    <property type="component" value="Unassembled WGS sequence"/>
</dbReference>
<feature type="compositionally biased region" description="Polar residues" evidence="1">
    <location>
        <begin position="555"/>
        <end position="568"/>
    </location>
</feature>
<feature type="region of interest" description="Disordered" evidence="1">
    <location>
        <begin position="495"/>
        <end position="527"/>
    </location>
</feature>
<feature type="region of interest" description="Disordered" evidence="1">
    <location>
        <begin position="337"/>
        <end position="357"/>
    </location>
</feature>
<dbReference type="OrthoDB" id="5350410at2759"/>
<organism evidence="2 3">
    <name type="scientific">Trematosphaeria pertusa</name>
    <dbReference type="NCBI Taxonomy" id="390896"/>
    <lineage>
        <taxon>Eukaryota</taxon>
        <taxon>Fungi</taxon>
        <taxon>Dikarya</taxon>
        <taxon>Ascomycota</taxon>
        <taxon>Pezizomycotina</taxon>
        <taxon>Dothideomycetes</taxon>
        <taxon>Pleosporomycetidae</taxon>
        <taxon>Pleosporales</taxon>
        <taxon>Massarineae</taxon>
        <taxon>Trematosphaeriaceae</taxon>
        <taxon>Trematosphaeria</taxon>
    </lineage>
</organism>
<accession>A0A6A6IGB1</accession>
<dbReference type="RefSeq" id="XP_033683584.1">
    <property type="nucleotide sequence ID" value="XM_033822281.1"/>
</dbReference>
<name>A0A6A6IGB1_9PLEO</name>
<evidence type="ECO:0000313" key="3">
    <source>
        <dbReference type="Proteomes" id="UP000800094"/>
    </source>
</evidence>
<keyword evidence="3" id="KW-1185">Reference proteome</keyword>
<dbReference type="AlphaFoldDB" id="A0A6A6IGB1"/>
<proteinExistence type="predicted"/>
<reference evidence="2" key="1">
    <citation type="journal article" date="2020" name="Stud. Mycol.">
        <title>101 Dothideomycetes genomes: a test case for predicting lifestyles and emergence of pathogens.</title>
        <authorList>
            <person name="Haridas S."/>
            <person name="Albert R."/>
            <person name="Binder M."/>
            <person name="Bloem J."/>
            <person name="Labutti K."/>
            <person name="Salamov A."/>
            <person name="Andreopoulos B."/>
            <person name="Baker S."/>
            <person name="Barry K."/>
            <person name="Bills G."/>
            <person name="Bluhm B."/>
            <person name="Cannon C."/>
            <person name="Castanera R."/>
            <person name="Culley D."/>
            <person name="Daum C."/>
            <person name="Ezra D."/>
            <person name="Gonzalez J."/>
            <person name="Henrissat B."/>
            <person name="Kuo A."/>
            <person name="Liang C."/>
            <person name="Lipzen A."/>
            <person name="Lutzoni F."/>
            <person name="Magnuson J."/>
            <person name="Mondo S."/>
            <person name="Nolan M."/>
            <person name="Ohm R."/>
            <person name="Pangilinan J."/>
            <person name="Park H.-J."/>
            <person name="Ramirez L."/>
            <person name="Alfaro M."/>
            <person name="Sun H."/>
            <person name="Tritt A."/>
            <person name="Yoshinaga Y."/>
            <person name="Zwiers L.-H."/>
            <person name="Turgeon B."/>
            <person name="Goodwin S."/>
            <person name="Spatafora J."/>
            <person name="Crous P."/>
            <person name="Grigoriev I."/>
        </authorList>
    </citation>
    <scope>NUCLEOTIDE SEQUENCE</scope>
    <source>
        <strain evidence="2">CBS 122368</strain>
    </source>
</reference>